<comment type="catalytic activity">
    <reaction evidence="2">
        <text>1-(5-phospho-beta-D-ribosyl)-ATP + H2O = 1-(5-phospho-beta-D-ribosyl)-5'-AMP + diphosphate + H(+)</text>
        <dbReference type="Rhea" id="RHEA:22828"/>
        <dbReference type="ChEBI" id="CHEBI:15377"/>
        <dbReference type="ChEBI" id="CHEBI:15378"/>
        <dbReference type="ChEBI" id="CHEBI:33019"/>
        <dbReference type="ChEBI" id="CHEBI:59457"/>
        <dbReference type="ChEBI" id="CHEBI:73183"/>
        <dbReference type="EC" id="3.6.1.31"/>
    </reaction>
</comment>
<feature type="domain" description="Phosphoribosyl-AMP cyclohydrolase" evidence="13">
    <location>
        <begin position="212"/>
        <end position="283"/>
    </location>
</feature>
<dbReference type="Gene3D" id="3.10.20.810">
    <property type="entry name" value="Phosphoribosyl-AMP cyclohydrolase"/>
    <property type="match status" value="1"/>
</dbReference>
<reference evidence="14 15" key="1">
    <citation type="submission" date="2019-02" db="EMBL/GenBank/DDBJ databases">
        <title>Genome sequencing of the rare red list fungi Hericium alpestre (H. flagellum).</title>
        <authorList>
            <person name="Buettner E."/>
            <person name="Kellner H."/>
        </authorList>
    </citation>
    <scope>NUCLEOTIDE SEQUENCE [LARGE SCALE GENOMIC DNA]</scope>
    <source>
        <strain evidence="14 15">DSM 108284</strain>
    </source>
</reference>
<dbReference type="SUPFAM" id="SSF141734">
    <property type="entry name" value="HisI-like"/>
    <property type="match status" value="1"/>
</dbReference>
<dbReference type="Pfam" id="PF01502">
    <property type="entry name" value="PRA-CH"/>
    <property type="match status" value="1"/>
</dbReference>
<dbReference type="GO" id="GO:0004636">
    <property type="term" value="F:phosphoribosyl-ATP diphosphatase activity"/>
    <property type="evidence" value="ECO:0007669"/>
    <property type="project" value="UniProtKB-EC"/>
</dbReference>
<feature type="region of interest" description="Disordered" evidence="12">
    <location>
        <begin position="372"/>
        <end position="404"/>
    </location>
</feature>
<proteinExistence type="predicted"/>
<comment type="pathway">
    <text evidence="4">Amino-acid biosynthesis; L-histidine biosynthesis; L-histidine from 5-phospho-alpha-D-ribose 1-diphosphate: step 2/9.</text>
</comment>
<dbReference type="InterPro" id="IPR008179">
    <property type="entry name" value="HisE"/>
</dbReference>
<evidence type="ECO:0000256" key="6">
    <source>
        <dbReference type="ARBA" id="ARBA00022741"/>
    </source>
</evidence>
<protein>
    <recommendedName>
        <fullName evidence="13">Phosphoribosyl-AMP cyclohydrolase domain-containing protein</fullName>
    </recommendedName>
</protein>
<sequence length="523" mass="56373">MSVYLPLLEVRDDELLSALGRIGPVIQPAFPDLSTLISDQYGRYILLDHDTTADADQIISWLDNGAQKVIVPLAWASELIGVIPAERLILLLDVGNANAVSEKVRNGVSGVLLKSPSLDLDLISSISRFFTEAAIYVLLTSAGLPPRSSIRELLAIGATLVLPSSQLTLSDSSATQHNVADAFLAPVVSDRPDGLFPTVVSSYPQGGKSLGLVYSSKESVRESILTGKGVYQSRKRGLWRKGETSGATQDVVSVRLDCDADCLEFSVVQHGAGFCHLNRASCFGTLSGLAALEETLQSRLESAPEGSYTRRLFNDSQLLRSKIMEEADELCRAETKEEVAFEAADLLYFALTKCVAAGVSIADIEKSLDKKARKVTRRPGNAKPQWSSKSASQAAPPPPAKPAVEDDAAIRMRSYDLASITPAEHAQLLRRPVLKFDEMIAKVKPIVDDVRTRGDAALLELTAKFDKAQLDSTVIFPPFAPETMQLDDAVRAAIDVAYANIHKFHAAQAQDAALVVEDVCGSG</sequence>
<dbReference type="GO" id="GO:0016616">
    <property type="term" value="F:oxidoreductase activity, acting on the CH-OH group of donors, NAD or NADP as acceptor"/>
    <property type="evidence" value="ECO:0007669"/>
    <property type="project" value="InterPro"/>
</dbReference>
<dbReference type="GO" id="GO:0046872">
    <property type="term" value="F:metal ion binding"/>
    <property type="evidence" value="ECO:0007669"/>
    <property type="project" value="InterPro"/>
</dbReference>
<comment type="caution">
    <text evidence="14">The sequence shown here is derived from an EMBL/GenBank/DDBJ whole genome shotgun (WGS) entry which is preliminary data.</text>
</comment>
<evidence type="ECO:0000256" key="2">
    <source>
        <dbReference type="ARBA" id="ARBA00001460"/>
    </source>
</evidence>
<evidence type="ECO:0000256" key="5">
    <source>
        <dbReference type="ARBA" id="ARBA00022605"/>
    </source>
</evidence>
<keyword evidence="15" id="KW-1185">Reference proteome</keyword>
<dbReference type="Pfam" id="PF01503">
    <property type="entry name" value="PRA-PH"/>
    <property type="match status" value="1"/>
</dbReference>
<evidence type="ECO:0000313" key="14">
    <source>
        <dbReference type="EMBL" id="TFY74809.1"/>
    </source>
</evidence>
<dbReference type="InterPro" id="IPR021130">
    <property type="entry name" value="PRib-ATP_PPHydrolase-like"/>
</dbReference>
<keyword evidence="9" id="KW-0560">Oxidoreductase</keyword>
<evidence type="ECO:0000256" key="8">
    <source>
        <dbReference type="ARBA" id="ARBA00022840"/>
    </source>
</evidence>
<dbReference type="GO" id="GO:0051287">
    <property type="term" value="F:NAD binding"/>
    <property type="evidence" value="ECO:0007669"/>
    <property type="project" value="InterPro"/>
</dbReference>
<name>A0A4Y9ZN14_9AGAM</name>
<evidence type="ECO:0000313" key="15">
    <source>
        <dbReference type="Proteomes" id="UP000298061"/>
    </source>
</evidence>
<feature type="compositionally biased region" description="Low complexity" evidence="12">
    <location>
        <begin position="382"/>
        <end position="394"/>
    </location>
</feature>
<dbReference type="Pfam" id="PF00815">
    <property type="entry name" value="Histidinol_dh"/>
    <property type="match status" value="1"/>
</dbReference>
<dbReference type="GO" id="GO:0000105">
    <property type="term" value="P:L-histidine biosynthetic process"/>
    <property type="evidence" value="ECO:0007669"/>
    <property type="project" value="UniProtKB-UniPathway"/>
</dbReference>
<dbReference type="InterPro" id="IPR002496">
    <property type="entry name" value="PRib_AMP_CycHydrolase_dom"/>
</dbReference>
<dbReference type="GO" id="GO:0005524">
    <property type="term" value="F:ATP binding"/>
    <property type="evidence" value="ECO:0007669"/>
    <property type="project" value="UniProtKB-KW"/>
</dbReference>
<dbReference type="PANTHER" id="PTHR42945:SF1">
    <property type="entry name" value="HISTIDINE BIOSYNTHESIS BIFUNCTIONAL PROTEIN HIS7"/>
    <property type="match status" value="1"/>
</dbReference>
<accession>A0A4Y9ZN14</accession>
<keyword evidence="7" id="KW-0378">Hydrolase</keyword>
<dbReference type="FunFam" id="1.10.287.1080:FF:000002">
    <property type="entry name" value="Histidine biosynthesis bifunctional protein HisIE"/>
    <property type="match status" value="1"/>
</dbReference>
<evidence type="ECO:0000256" key="11">
    <source>
        <dbReference type="ARBA" id="ARBA00023268"/>
    </source>
</evidence>
<dbReference type="NCBIfam" id="TIGR03188">
    <property type="entry name" value="histidine_hisI"/>
    <property type="match status" value="1"/>
</dbReference>
<dbReference type="OrthoDB" id="1703565at2759"/>
<dbReference type="FunFam" id="3.10.20.810:FF:000002">
    <property type="entry name" value="Histidine biosynthesis trifunctional protein"/>
    <property type="match status" value="1"/>
</dbReference>
<dbReference type="Gene3D" id="1.10.287.1080">
    <property type="entry name" value="MazG-like"/>
    <property type="match status" value="1"/>
</dbReference>
<dbReference type="AlphaFoldDB" id="A0A4Y9ZN14"/>
<evidence type="ECO:0000256" key="1">
    <source>
        <dbReference type="ARBA" id="ARBA00000024"/>
    </source>
</evidence>
<keyword evidence="10" id="KW-0368">Histidine biosynthesis</keyword>
<dbReference type="Proteomes" id="UP000298061">
    <property type="component" value="Unassembled WGS sequence"/>
</dbReference>
<dbReference type="InterPro" id="IPR012131">
    <property type="entry name" value="Hstdl_DH"/>
</dbReference>
<keyword evidence="11" id="KW-0511">Multifunctional enzyme</keyword>
<dbReference type="SUPFAM" id="SSF101386">
    <property type="entry name" value="all-alpha NTP pyrophosphatases"/>
    <property type="match status" value="1"/>
</dbReference>
<evidence type="ECO:0000256" key="4">
    <source>
        <dbReference type="ARBA" id="ARBA00005204"/>
    </source>
</evidence>
<evidence type="ECO:0000256" key="12">
    <source>
        <dbReference type="SAM" id="MobiDB-lite"/>
    </source>
</evidence>
<evidence type="ECO:0000256" key="7">
    <source>
        <dbReference type="ARBA" id="ARBA00022801"/>
    </source>
</evidence>
<evidence type="ECO:0000256" key="3">
    <source>
        <dbReference type="ARBA" id="ARBA00005169"/>
    </source>
</evidence>
<dbReference type="GO" id="GO:0004635">
    <property type="term" value="F:phosphoribosyl-AMP cyclohydrolase activity"/>
    <property type="evidence" value="ECO:0007669"/>
    <property type="project" value="UniProtKB-EC"/>
</dbReference>
<keyword evidence="5" id="KW-0028">Amino-acid biosynthesis</keyword>
<keyword evidence="8" id="KW-0067">ATP-binding</keyword>
<dbReference type="PANTHER" id="PTHR42945">
    <property type="entry name" value="HISTIDINE BIOSYNTHESIS BIFUNCTIONAL PROTEIN"/>
    <property type="match status" value="1"/>
</dbReference>
<evidence type="ECO:0000259" key="13">
    <source>
        <dbReference type="Pfam" id="PF01502"/>
    </source>
</evidence>
<dbReference type="CDD" id="cd11546">
    <property type="entry name" value="NTP-PPase_His4"/>
    <property type="match status" value="1"/>
</dbReference>
<comment type="pathway">
    <text evidence="3">Amino-acid biosynthesis; L-histidine biosynthesis; L-histidine from 5-phospho-alpha-D-ribose 1-diphosphate: step 3/9.</text>
</comment>
<organism evidence="14 15">
    <name type="scientific">Hericium alpestre</name>
    <dbReference type="NCBI Taxonomy" id="135208"/>
    <lineage>
        <taxon>Eukaryota</taxon>
        <taxon>Fungi</taxon>
        <taxon>Dikarya</taxon>
        <taxon>Basidiomycota</taxon>
        <taxon>Agaricomycotina</taxon>
        <taxon>Agaricomycetes</taxon>
        <taxon>Russulales</taxon>
        <taxon>Hericiaceae</taxon>
        <taxon>Hericium</taxon>
    </lineage>
</organism>
<dbReference type="EMBL" id="SFCI01001861">
    <property type="protein sequence ID" value="TFY74809.1"/>
    <property type="molecule type" value="Genomic_DNA"/>
</dbReference>
<dbReference type="Gene3D" id="3.40.50.1980">
    <property type="entry name" value="Nitrogenase molybdenum iron protein domain"/>
    <property type="match status" value="1"/>
</dbReference>
<gene>
    <name evidence="14" type="ORF">EWM64_g9203</name>
</gene>
<dbReference type="InterPro" id="IPR038019">
    <property type="entry name" value="PRib_AMP_CycHydrolase_sf"/>
</dbReference>
<comment type="catalytic activity">
    <reaction evidence="1">
        <text>1-(5-phospho-beta-D-ribosyl)-5'-AMP + H2O = 1-(5-phospho-beta-D-ribosyl)-5-[(5-phospho-beta-D-ribosylamino)methylideneamino]imidazole-4-carboxamide</text>
        <dbReference type="Rhea" id="RHEA:20049"/>
        <dbReference type="ChEBI" id="CHEBI:15377"/>
        <dbReference type="ChEBI" id="CHEBI:58435"/>
        <dbReference type="ChEBI" id="CHEBI:59457"/>
        <dbReference type="EC" id="3.5.4.19"/>
    </reaction>
</comment>
<keyword evidence="6" id="KW-0547">Nucleotide-binding</keyword>
<dbReference type="STRING" id="135208.A0A4Y9ZN14"/>
<dbReference type="UniPathway" id="UPA00031">
    <property type="reaction ID" value="UER00007"/>
</dbReference>
<evidence type="ECO:0000256" key="10">
    <source>
        <dbReference type="ARBA" id="ARBA00023102"/>
    </source>
</evidence>
<evidence type="ECO:0000256" key="9">
    <source>
        <dbReference type="ARBA" id="ARBA00023002"/>
    </source>
</evidence>